<reference evidence="1 2" key="1">
    <citation type="submission" date="2021-11" db="EMBL/GenBank/DDBJ databases">
        <title>Black yeast isolated from Biological Soil Crust.</title>
        <authorList>
            <person name="Kurbessoian T."/>
        </authorList>
    </citation>
    <scope>NUCLEOTIDE SEQUENCE [LARGE SCALE GENOMIC DNA]</scope>
    <source>
        <strain evidence="1 2">CCFEE 5522</strain>
    </source>
</reference>
<evidence type="ECO:0000313" key="2">
    <source>
        <dbReference type="Proteomes" id="UP001324427"/>
    </source>
</evidence>
<dbReference type="EMBL" id="JAVFHQ010000013">
    <property type="protein sequence ID" value="KAK4546766.1"/>
    <property type="molecule type" value="Genomic_DNA"/>
</dbReference>
<evidence type="ECO:0000313" key="1">
    <source>
        <dbReference type="EMBL" id="KAK4546766.1"/>
    </source>
</evidence>
<keyword evidence="2" id="KW-1185">Reference proteome</keyword>
<accession>A0AAV9JP11</accession>
<gene>
    <name evidence="1" type="ORF">LTR36_001498</name>
</gene>
<dbReference type="Proteomes" id="UP001324427">
    <property type="component" value="Unassembled WGS sequence"/>
</dbReference>
<sequence length="265" mass="28674">MAPLIPPLDFSRSPDSFTTAVESLSLAQADSDNSLRSSQTISHSPLPVTMVESQQEVSAPLKRSATVSSQQRNKLVERSATVGSQQVVKHTQLVKTSAVEQAGTKYDDGAESYRCDIHNTANGAAFRTADSACKHAVLDAGGTIIDDFAYIGGFLYQMPPHTPNPLRSGSNATESGGGHIDITPWTHFPRAMFNGLKLTPYGGAGEFLILPVPPHRSAPLPLPLPLPRLMGKTWPGSCDDMTKRRISLWLREMARNYGSSVRYLA</sequence>
<organism evidence="1 2">
    <name type="scientific">Oleoguttula mirabilis</name>
    <dbReference type="NCBI Taxonomy" id="1507867"/>
    <lineage>
        <taxon>Eukaryota</taxon>
        <taxon>Fungi</taxon>
        <taxon>Dikarya</taxon>
        <taxon>Ascomycota</taxon>
        <taxon>Pezizomycotina</taxon>
        <taxon>Dothideomycetes</taxon>
        <taxon>Dothideomycetidae</taxon>
        <taxon>Mycosphaerellales</taxon>
        <taxon>Teratosphaeriaceae</taxon>
        <taxon>Oleoguttula</taxon>
    </lineage>
</organism>
<name>A0AAV9JP11_9PEZI</name>
<proteinExistence type="predicted"/>
<dbReference type="AlphaFoldDB" id="A0AAV9JP11"/>
<comment type="caution">
    <text evidence="1">The sequence shown here is derived from an EMBL/GenBank/DDBJ whole genome shotgun (WGS) entry which is preliminary data.</text>
</comment>
<protein>
    <submittedName>
        <fullName evidence="1">Uncharacterized protein</fullName>
    </submittedName>
</protein>